<keyword evidence="13" id="KW-1185">Reference proteome</keyword>
<keyword evidence="3" id="KW-0679">Respiratory chain</keyword>
<dbReference type="PANTHER" id="PTHR35268">
    <property type="entry name" value="PROTEIN CCSMST1"/>
    <property type="match status" value="1"/>
</dbReference>
<evidence type="ECO:0000256" key="4">
    <source>
        <dbReference type="ARBA" id="ARBA00022692"/>
    </source>
</evidence>
<accession>A0A9D3PKK8</accession>
<dbReference type="Proteomes" id="UP001046870">
    <property type="component" value="Chromosome 19"/>
</dbReference>
<keyword evidence="10" id="KW-0472">Membrane</keyword>
<dbReference type="PANTHER" id="PTHR35268:SF1">
    <property type="entry name" value="UBIQUINOL-CYTOCHROME-C REDUCTASE COMPLEX ASSEMBLY FACTOR 4"/>
    <property type="match status" value="1"/>
</dbReference>
<comment type="similarity">
    <text evidence="11">Belongs to the UQCC4 family.</text>
</comment>
<dbReference type="InterPro" id="IPR029160">
    <property type="entry name" value="UQCC4"/>
</dbReference>
<keyword evidence="7" id="KW-0249">Electron transport</keyword>
<evidence type="ECO:0000256" key="5">
    <source>
        <dbReference type="ARBA" id="ARBA00022729"/>
    </source>
</evidence>
<dbReference type="EMBL" id="JAFDVH010000019">
    <property type="protein sequence ID" value="KAG7459930.1"/>
    <property type="molecule type" value="Genomic_DNA"/>
</dbReference>
<organism evidence="12 13">
    <name type="scientific">Megalops atlanticus</name>
    <name type="common">Tarpon</name>
    <name type="synonym">Clupea gigantea</name>
    <dbReference type="NCBI Taxonomy" id="7932"/>
    <lineage>
        <taxon>Eukaryota</taxon>
        <taxon>Metazoa</taxon>
        <taxon>Chordata</taxon>
        <taxon>Craniata</taxon>
        <taxon>Vertebrata</taxon>
        <taxon>Euteleostomi</taxon>
        <taxon>Actinopterygii</taxon>
        <taxon>Neopterygii</taxon>
        <taxon>Teleostei</taxon>
        <taxon>Elopiformes</taxon>
        <taxon>Megalopidae</taxon>
        <taxon>Megalops</taxon>
    </lineage>
</organism>
<evidence type="ECO:0000256" key="3">
    <source>
        <dbReference type="ARBA" id="ARBA00022660"/>
    </source>
</evidence>
<keyword evidence="9" id="KW-0496">Mitochondrion</keyword>
<keyword evidence="2" id="KW-0813">Transport</keyword>
<dbReference type="OrthoDB" id="5783753at2759"/>
<dbReference type="PRINTS" id="PR02042">
    <property type="entry name" value="CCSMST1"/>
</dbReference>
<evidence type="ECO:0000256" key="7">
    <source>
        <dbReference type="ARBA" id="ARBA00022982"/>
    </source>
</evidence>
<sequence length="144" mass="16494">MMLTHGAGRMLPKLKYFAVFRGRGLFLDGNKVLRCNNERQLCLTSWRCSKTQPSAKTDTEIGKPIKFSTSKGSHRSWSVDLSMGSSFQRPWWKVLPVGIFTFGVLLWCMFGEDVVMDKQSEEKLHKYLPDILPENYEKEAKGVS</sequence>
<keyword evidence="8" id="KW-1133">Transmembrane helix</keyword>
<evidence type="ECO:0000313" key="12">
    <source>
        <dbReference type="EMBL" id="KAG7459930.1"/>
    </source>
</evidence>
<keyword evidence="5" id="KW-0732">Signal</keyword>
<keyword evidence="4" id="KW-0812">Transmembrane</keyword>
<proteinExistence type="inferred from homology"/>
<gene>
    <name evidence="12" type="ORF">MATL_G00215810</name>
</gene>
<evidence type="ECO:0000256" key="1">
    <source>
        <dbReference type="ARBA" id="ARBA00004434"/>
    </source>
</evidence>
<dbReference type="InterPro" id="IPR023248">
    <property type="entry name" value="UQCC4_vert"/>
</dbReference>
<evidence type="ECO:0000256" key="9">
    <source>
        <dbReference type="ARBA" id="ARBA00023128"/>
    </source>
</evidence>
<comment type="subcellular location">
    <subcellularLocation>
        <location evidence="1">Mitochondrion inner membrane</location>
        <topology evidence="1">Single-pass membrane protein</topology>
    </subcellularLocation>
</comment>
<dbReference type="Pfam" id="PF15013">
    <property type="entry name" value="CCSMST1"/>
    <property type="match status" value="1"/>
</dbReference>
<comment type="caution">
    <text evidence="12">The sequence shown here is derived from an EMBL/GenBank/DDBJ whole genome shotgun (WGS) entry which is preliminary data.</text>
</comment>
<protein>
    <submittedName>
        <fullName evidence="12">Uncharacterized protein</fullName>
    </submittedName>
</protein>
<dbReference type="AlphaFoldDB" id="A0A9D3PKK8"/>
<dbReference type="GO" id="GO:0005743">
    <property type="term" value="C:mitochondrial inner membrane"/>
    <property type="evidence" value="ECO:0007669"/>
    <property type="project" value="UniProtKB-SubCell"/>
</dbReference>
<evidence type="ECO:0000256" key="6">
    <source>
        <dbReference type="ARBA" id="ARBA00022792"/>
    </source>
</evidence>
<evidence type="ECO:0000256" key="11">
    <source>
        <dbReference type="ARBA" id="ARBA00034713"/>
    </source>
</evidence>
<reference evidence="12" key="1">
    <citation type="submission" date="2021-01" db="EMBL/GenBank/DDBJ databases">
        <authorList>
            <person name="Zahm M."/>
            <person name="Roques C."/>
            <person name="Cabau C."/>
            <person name="Klopp C."/>
            <person name="Donnadieu C."/>
            <person name="Jouanno E."/>
            <person name="Lampietro C."/>
            <person name="Louis A."/>
            <person name="Herpin A."/>
            <person name="Echchiki A."/>
            <person name="Berthelot C."/>
            <person name="Parey E."/>
            <person name="Roest-Crollius H."/>
            <person name="Braasch I."/>
            <person name="Postlethwait J."/>
            <person name="Bobe J."/>
            <person name="Montfort J."/>
            <person name="Bouchez O."/>
            <person name="Begum T."/>
            <person name="Mejri S."/>
            <person name="Adams A."/>
            <person name="Chen W.-J."/>
            <person name="Guiguen Y."/>
        </authorList>
    </citation>
    <scope>NUCLEOTIDE SEQUENCE</scope>
    <source>
        <strain evidence="12">YG-15Mar2019-1</strain>
        <tissue evidence="12">Brain</tissue>
    </source>
</reference>
<evidence type="ECO:0000256" key="8">
    <source>
        <dbReference type="ARBA" id="ARBA00022989"/>
    </source>
</evidence>
<name>A0A9D3PKK8_MEGAT</name>
<evidence type="ECO:0000256" key="2">
    <source>
        <dbReference type="ARBA" id="ARBA00022448"/>
    </source>
</evidence>
<evidence type="ECO:0000313" key="13">
    <source>
        <dbReference type="Proteomes" id="UP001046870"/>
    </source>
</evidence>
<keyword evidence="6" id="KW-0999">Mitochondrion inner membrane</keyword>
<evidence type="ECO:0000256" key="10">
    <source>
        <dbReference type="ARBA" id="ARBA00023136"/>
    </source>
</evidence>